<sequence>MAKVSRGGRKKQFWGGARIELKTSNLSLFDGLNPDLVSFSQDQVFNSIDLALASQTSTLPISELLRWVGSSFRWVLWGIRIEPVVNC</sequence>
<protein>
    <submittedName>
        <fullName evidence="1">Uncharacterized protein</fullName>
    </submittedName>
</protein>
<accession>A0A1R3GGT6</accession>
<evidence type="ECO:0000313" key="1">
    <source>
        <dbReference type="EMBL" id="OMO57293.1"/>
    </source>
</evidence>
<dbReference type="Proteomes" id="UP000188268">
    <property type="component" value="Unassembled WGS sequence"/>
</dbReference>
<keyword evidence="2" id="KW-1185">Reference proteome</keyword>
<dbReference type="Gramene" id="OMO57293">
    <property type="protein sequence ID" value="OMO57293"/>
    <property type="gene ID" value="CCACVL1_25852"/>
</dbReference>
<evidence type="ECO:0000313" key="2">
    <source>
        <dbReference type="Proteomes" id="UP000188268"/>
    </source>
</evidence>
<organism evidence="1 2">
    <name type="scientific">Corchorus capsularis</name>
    <name type="common">Jute</name>
    <dbReference type="NCBI Taxonomy" id="210143"/>
    <lineage>
        <taxon>Eukaryota</taxon>
        <taxon>Viridiplantae</taxon>
        <taxon>Streptophyta</taxon>
        <taxon>Embryophyta</taxon>
        <taxon>Tracheophyta</taxon>
        <taxon>Spermatophyta</taxon>
        <taxon>Magnoliopsida</taxon>
        <taxon>eudicotyledons</taxon>
        <taxon>Gunneridae</taxon>
        <taxon>Pentapetalae</taxon>
        <taxon>rosids</taxon>
        <taxon>malvids</taxon>
        <taxon>Malvales</taxon>
        <taxon>Malvaceae</taxon>
        <taxon>Grewioideae</taxon>
        <taxon>Apeibeae</taxon>
        <taxon>Corchorus</taxon>
    </lineage>
</organism>
<name>A0A1R3GGT6_COCAP</name>
<comment type="caution">
    <text evidence="1">The sequence shown here is derived from an EMBL/GenBank/DDBJ whole genome shotgun (WGS) entry which is preliminary data.</text>
</comment>
<reference evidence="1 2" key="1">
    <citation type="submission" date="2013-09" db="EMBL/GenBank/DDBJ databases">
        <title>Corchorus capsularis genome sequencing.</title>
        <authorList>
            <person name="Alam M."/>
            <person name="Haque M.S."/>
            <person name="Islam M.S."/>
            <person name="Emdad E.M."/>
            <person name="Islam M.M."/>
            <person name="Ahmed B."/>
            <person name="Halim A."/>
            <person name="Hossen Q.M.M."/>
            <person name="Hossain M.Z."/>
            <person name="Ahmed R."/>
            <person name="Khan M.M."/>
            <person name="Islam R."/>
            <person name="Rashid M.M."/>
            <person name="Khan S.A."/>
            <person name="Rahman M.S."/>
            <person name="Alam M."/>
        </authorList>
    </citation>
    <scope>NUCLEOTIDE SEQUENCE [LARGE SCALE GENOMIC DNA]</scope>
    <source>
        <strain evidence="2">cv. CVL-1</strain>
        <tissue evidence="1">Whole seedling</tissue>
    </source>
</reference>
<proteinExistence type="predicted"/>
<dbReference type="EMBL" id="AWWV01014391">
    <property type="protein sequence ID" value="OMO57293.1"/>
    <property type="molecule type" value="Genomic_DNA"/>
</dbReference>
<dbReference type="AlphaFoldDB" id="A0A1R3GGT6"/>
<gene>
    <name evidence="1" type="ORF">CCACVL1_25852</name>
</gene>